<accession>A0A482WCW6</accession>
<feature type="transmembrane region" description="Helical" evidence="5">
    <location>
        <begin position="20"/>
        <end position="38"/>
    </location>
</feature>
<dbReference type="PANTHER" id="PTHR21040">
    <property type="entry name" value="BCDNA.GH04120"/>
    <property type="match status" value="1"/>
</dbReference>
<dbReference type="SUPFAM" id="SSF51445">
    <property type="entry name" value="(Trans)glycosidases"/>
    <property type="match status" value="1"/>
</dbReference>
<keyword evidence="8" id="KW-1185">Reference proteome</keyword>
<comment type="similarity">
    <text evidence="2">Belongs to the glycosyl hydrolase 20 family.</text>
</comment>
<proteinExistence type="inferred from homology"/>
<gene>
    <name evidence="7" type="ORF">BDFB_002311</name>
</gene>
<keyword evidence="4" id="KW-0378">Hydrolase</keyword>
<dbReference type="GO" id="GO:0004563">
    <property type="term" value="F:beta-N-acetylhexosaminidase activity"/>
    <property type="evidence" value="ECO:0007669"/>
    <property type="project" value="UniProtKB-EC"/>
</dbReference>
<comment type="catalytic activity">
    <reaction evidence="1">
        <text>Hydrolysis of terminal non-reducing N-acetyl-D-hexosamine residues in N-acetyl-beta-D-hexosaminides.</text>
        <dbReference type="EC" id="3.2.1.52"/>
    </reaction>
</comment>
<dbReference type="OrthoDB" id="10023921at2759"/>
<dbReference type="InterPro" id="IPR017853">
    <property type="entry name" value="GH"/>
</dbReference>
<dbReference type="CDD" id="cd06565">
    <property type="entry name" value="GH20_GcnA-like"/>
    <property type="match status" value="1"/>
</dbReference>
<evidence type="ECO:0000256" key="1">
    <source>
        <dbReference type="ARBA" id="ARBA00001231"/>
    </source>
</evidence>
<dbReference type="STRING" id="1661398.A0A482WCW6"/>
<dbReference type="Proteomes" id="UP000292052">
    <property type="component" value="Unassembled WGS sequence"/>
</dbReference>
<dbReference type="InterPro" id="IPR038901">
    <property type="entry name" value="HEXDC-like"/>
</dbReference>
<evidence type="ECO:0000256" key="3">
    <source>
        <dbReference type="ARBA" id="ARBA00012663"/>
    </source>
</evidence>
<reference evidence="7 8" key="1">
    <citation type="submission" date="2017-03" db="EMBL/GenBank/DDBJ databases">
        <title>Genome of the blue death feigning beetle - Asbolus verrucosus.</title>
        <authorList>
            <person name="Rider S.D."/>
        </authorList>
    </citation>
    <scope>NUCLEOTIDE SEQUENCE [LARGE SCALE GENOMIC DNA]</scope>
    <source>
        <strain evidence="7">Butters</strain>
        <tissue evidence="7">Head and leg muscle</tissue>
    </source>
</reference>
<evidence type="ECO:0000256" key="4">
    <source>
        <dbReference type="ARBA" id="ARBA00022801"/>
    </source>
</evidence>
<dbReference type="PANTHER" id="PTHR21040:SF13">
    <property type="entry name" value="BETA-N-ACETYLHEXOSAMINIDASE"/>
    <property type="match status" value="1"/>
</dbReference>
<dbReference type="GO" id="GO:0005975">
    <property type="term" value="P:carbohydrate metabolic process"/>
    <property type="evidence" value="ECO:0007669"/>
    <property type="project" value="InterPro"/>
</dbReference>
<dbReference type="EMBL" id="QDEB01004281">
    <property type="protein sequence ID" value="RZC42865.1"/>
    <property type="molecule type" value="Genomic_DNA"/>
</dbReference>
<dbReference type="InterPro" id="IPR015883">
    <property type="entry name" value="Glyco_hydro_20_cat"/>
</dbReference>
<dbReference type="Gene3D" id="3.20.20.80">
    <property type="entry name" value="Glycosidases"/>
    <property type="match status" value="1"/>
</dbReference>
<evidence type="ECO:0000259" key="6">
    <source>
        <dbReference type="Pfam" id="PF00728"/>
    </source>
</evidence>
<organism evidence="7 8">
    <name type="scientific">Asbolus verrucosus</name>
    <name type="common">Desert ironclad beetle</name>
    <dbReference type="NCBI Taxonomy" id="1661398"/>
    <lineage>
        <taxon>Eukaryota</taxon>
        <taxon>Metazoa</taxon>
        <taxon>Ecdysozoa</taxon>
        <taxon>Arthropoda</taxon>
        <taxon>Hexapoda</taxon>
        <taxon>Insecta</taxon>
        <taxon>Pterygota</taxon>
        <taxon>Neoptera</taxon>
        <taxon>Endopterygota</taxon>
        <taxon>Coleoptera</taxon>
        <taxon>Polyphaga</taxon>
        <taxon>Cucujiformia</taxon>
        <taxon>Tenebrionidae</taxon>
        <taxon>Pimeliinae</taxon>
        <taxon>Asbolus</taxon>
    </lineage>
</organism>
<name>A0A482WCW6_ASBVE</name>
<dbReference type="AlphaFoldDB" id="A0A482WCW6"/>
<evidence type="ECO:0000256" key="5">
    <source>
        <dbReference type="SAM" id="Phobius"/>
    </source>
</evidence>
<keyword evidence="5" id="KW-1133">Transmembrane helix</keyword>
<evidence type="ECO:0000313" key="7">
    <source>
        <dbReference type="EMBL" id="RZC42865.1"/>
    </source>
</evidence>
<protein>
    <recommendedName>
        <fullName evidence="3">beta-N-acetylhexosaminidase</fullName>
        <ecNumber evidence="3">3.2.1.52</ecNumber>
    </recommendedName>
</protein>
<dbReference type="EC" id="3.2.1.52" evidence="3"/>
<comment type="caution">
    <text evidence="7">The sequence shown here is derived from an EMBL/GenBank/DDBJ whole genome shotgun (WGS) entry which is preliminary data.</text>
</comment>
<evidence type="ECO:0000256" key="2">
    <source>
        <dbReference type="ARBA" id="ARBA00006285"/>
    </source>
</evidence>
<sequence>MKKLLWPNRIITTGKPLKIYILFLTTVVILFILYFMYLKSQTRPTKDLVPKYIFNEYKRPMIKEVPFKGAKIVHLDLKGAPPKISYYKTLFPLLSKLGATGILIEYEDMFPYNTPMLKNISALNSYTYEEINYINKLAMQSKLDVIPLVQTFGHLEFLLKLEEFKELREVPEYPQVICPTHEKTMSVLMEMIDQIIKMHPQSKMIHIGADEVYYLGFCDRCSSVMNKFNLSKNMLFLEHINALTYNIHKKYPEHMILMWDDEFRSFSVKELKHFFMNKFIVPVVWKYTKDVYEELGPSLWEMYSEVFPKLWVASAFKGATGSNQYVSDVTHYVQNHRSWLSLISEYNNRISFEGIILTGWQRYDHFAVLCELLPVSLPSLAMSLRVVMGFNDSPLSPPTEVAKILGCEQPYALIGPVFGSPRCSYVGGEILEGVLRLQQLKQEYETILDDSRVKGWMSDYNKIHEFSNPQHVQSVTAPLTRIKGELMQIDSDITAAMYEVYDNFTITEWKETYIKPFEKEIKAMMDAREKILVKNSWPRRPLSGCDSCNEL</sequence>
<evidence type="ECO:0000313" key="8">
    <source>
        <dbReference type="Proteomes" id="UP000292052"/>
    </source>
</evidence>
<keyword evidence="5" id="KW-0472">Membrane</keyword>
<dbReference type="Pfam" id="PF00728">
    <property type="entry name" value="Glyco_hydro_20"/>
    <property type="match status" value="1"/>
</dbReference>
<keyword evidence="5" id="KW-0812">Transmembrane</keyword>
<feature type="domain" description="Glycoside hydrolase family 20 catalytic" evidence="6">
    <location>
        <begin position="120"/>
        <end position="286"/>
    </location>
</feature>